<dbReference type="Gene3D" id="6.10.340.10">
    <property type="match status" value="1"/>
</dbReference>
<dbReference type="InterPro" id="IPR004358">
    <property type="entry name" value="Sig_transdc_His_kin-like_C"/>
</dbReference>
<dbReference type="InterPro" id="IPR003660">
    <property type="entry name" value="HAMP_dom"/>
</dbReference>
<keyword evidence="10 11" id="KW-0472">Membrane</keyword>
<dbReference type="AlphaFoldDB" id="A0A4P6JSI8"/>
<evidence type="ECO:0000256" key="5">
    <source>
        <dbReference type="ARBA" id="ARBA00022679"/>
    </source>
</evidence>
<dbReference type="SMART" id="SM00304">
    <property type="entry name" value="HAMP"/>
    <property type="match status" value="1"/>
</dbReference>
<feature type="domain" description="HAMP" evidence="13">
    <location>
        <begin position="217"/>
        <end position="270"/>
    </location>
</feature>
<dbReference type="SMART" id="SM00387">
    <property type="entry name" value="HATPase_c"/>
    <property type="match status" value="1"/>
</dbReference>
<dbReference type="SUPFAM" id="SSF158472">
    <property type="entry name" value="HAMP domain-like"/>
    <property type="match status" value="1"/>
</dbReference>
<dbReference type="Proteomes" id="UP000290365">
    <property type="component" value="Chromosome"/>
</dbReference>
<evidence type="ECO:0000256" key="1">
    <source>
        <dbReference type="ARBA" id="ARBA00000085"/>
    </source>
</evidence>
<keyword evidence="4" id="KW-0597">Phosphoprotein</keyword>
<dbReference type="InterPro" id="IPR003661">
    <property type="entry name" value="HisK_dim/P_dom"/>
</dbReference>
<dbReference type="PROSITE" id="PS50109">
    <property type="entry name" value="HIS_KIN"/>
    <property type="match status" value="1"/>
</dbReference>
<dbReference type="GO" id="GO:0005886">
    <property type="term" value="C:plasma membrane"/>
    <property type="evidence" value="ECO:0007669"/>
    <property type="project" value="TreeGrafter"/>
</dbReference>
<dbReference type="FunFam" id="3.30.565.10:FF:000006">
    <property type="entry name" value="Sensor histidine kinase WalK"/>
    <property type="match status" value="1"/>
</dbReference>
<dbReference type="InterPro" id="IPR003594">
    <property type="entry name" value="HATPase_dom"/>
</dbReference>
<dbReference type="CDD" id="cd00082">
    <property type="entry name" value="HisKA"/>
    <property type="match status" value="1"/>
</dbReference>
<gene>
    <name evidence="14" type="ORF">EPA93_20140</name>
</gene>
<dbReference type="SMART" id="SM00388">
    <property type="entry name" value="HisKA"/>
    <property type="match status" value="1"/>
</dbReference>
<dbReference type="Pfam" id="PF00512">
    <property type="entry name" value="HisKA"/>
    <property type="match status" value="1"/>
</dbReference>
<dbReference type="SUPFAM" id="SSF55874">
    <property type="entry name" value="ATPase domain of HSP90 chaperone/DNA topoisomerase II/histidine kinase"/>
    <property type="match status" value="1"/>
</dbReference>
<dbReference type="EC" id="2.7.13.3" evidence="3"/>
<feature type="domain" description="Histidine kinase" evidence="12">
    <location>
        <begin position="278"/>
        <end position="499"/>
    </location>
</feature>
<keyword evidence="9" id="KW-0902">Two-component regulatory system</keyword>
<dbReference type="Gene3D" id="1.10.287.130">
    <property type="match status" value="1"/>
</dbReference>
<evidence type="ECO:0000256" key="8">
    <source>
        <dbReference type="ARBA" id="ARBA00022989"/>
    </source>
</evidence>
<dbReference type="CDD" id="cd06225">
    <property type="entry name" value="HAMP"/>
    <property type="match status" value="1"/>
</dbReference>
<dbReference type="CDD" id="cd00075">
    <property type="entry name" value="HATPase"/>
    <property type="match status" value="1"/>
</dbReference>
<feature type="transmembrane region" description="Helical" evidence="11">
    <location>
        <begin position="20"/>
        <end position="43"/>
    </location>
</feature>
<keyword evidence="5" id="KW-0808">Transferase</keyword>
<dbReference type="GO" id="GO:0000155">
    <property type="term" value="F:phosphorelay sensor kinase activity"/>
    <property type="evidence" value="ECO:0007669"/>
    <property type="project" value="InterPro"/>
</dbReference>
<keyword evidence="6 11" id="KW-0812">Transmembrane</keyword>
<dbReference type="PANTHER" id="PTHR45436:SF5">
    <property type="entry name" value="SENSOR HISTIDINE KINASE TRCS"/>
    <property type="match status" value="1"/>
</dbReference>
<evidence type="ECO:0000256" key="4">
    <source>
        <dbReference type="ARBA" id="ARBA00022553"/>
    </source>
</evidence>
<dbReference type="Gene3D" id="3.30.565.10">
    <property type="entry name" value="Histidine kinase-like ATPase, C-terminal domain"/>
    <property type="match status" value="1"/>
</dbReference>
<evidence type="ECO:0000256" key="7">
    <source>
        <dbReference type="ARBA" id="ARBA00022777"/>
    </source>
</evidence>
<dbReference type="EMBL" id="CP035758">
    <property type="protein sequence ID" value="QBD78182.1"/>
    <property type="molecule type" value="Genomic_DNA"/>
</dbReference>
<evidence type="ECO:0000313" key="15">
    <source>
        <dbReference type="Proteomes" id="UP000290365"/>
    </source>
</evidence>
<evidence type="ECO:0000256" key="10">
    <source>
        <dbReference type="ARBA" id="ARBA00023136"/>
    </source>
</evidence>
<dbReference type="PRINTS" id="PR00344">
    <property type="entry name" value="BCTRLSENSOR"/>
</dbReference>
<dbReference type="InterPro" id="IPR005467">
    <property type="entry name" value="His_kinase_dom"/>
</dbReference>
<keyword evidence="15" id="KW-1185">Reference proteome</keyword>
<dbReference type="FunFam" id="1.10.287.130:FF:000001">
    <property type="entry name" value="Two-component sensor histidine kinase"/>
    <property type="match status" value="1"/>
</dbReference>
<dbReference type="Pfam" id="PF00672">
    <property type="entry name" value="HAMP"/>
    <property type="match status" value="1"/>
</dbReference>
<evidence type="ECO:0000259" key="13">
    <source>
        <dbReference type="PROSITE" id="PS50885"/>
    </source>
</evidence>
<sequence length="507" mass="55134">MWHIKRLPGLAARIPIRWRLTLISLGLLTLLVSALGVILLFVAQEELLNNQATALRNEARLAASGIKGRPFIVTRPPGPPSGPAPLDFKLHANILAQKLASMSANATILSPQGQVIISGIDPLFSPPAITLTPQQIQQRLDADQDADGYLIARDSQGKRQLVVLMPIVSDHATVGVLQLSTPIASIDNFLTTFRLILGLGILGALSLATALTFPLVGAALRPLVEMERTSRHIAAGELSLRLDVPQANDEIGHLARSFNGMVAQLETAFRQQKRFVADVSHELRTPLTALSGSLEMLLIGADKGDVEASRRLARGMYAEVQRMHRMVEDLLILTRLDERKVALHEDTLDVRRIMERIYDQAQQLARGQEISCEIAPDTPLLRADGDKLQQVLLNVVDNALKFTPSDGRIKLSACGEDEDKVRIEVSDNGKGIVPEALPHVFDRFYRADPARSRAPQRVGGSGLGLAIAQELIQAQHGTIEIDSILGEGTSVAIKLPAIRLIPETSTP</sequence>
<evidence type="ECO:0000256" key="11">
    <source>
        <dbReference type="SAM" id="Phobius"/>
    </source>
</evidence>
<feature type="transmembrane region" description="Helical" evidence="11">
    <location>
        <begin position="195"/>
        <end position="220"/>
    </location>
</feature>
<name>A0A4P6JSI8_KTERU</name>
<dbReference type="InterPro" id="IPR036890">
    <property type="entry name" value="HATPase_C_sf"/>
</dbReference>
<dbReference type="InterPro" id="IPR050428">
    <property type="entry name" value="TCS_sensor_his_kinase"/>
</dbReference>
<comment type="catalytic activity">
    <reaction evidence="1">
        <text>ATP + protein L-histidine = ADP + protein N-phospho-L-histidine.</text>
        <dbReference type="EC" id="2.7.13.3"/>
    </reaction>
</comment>
<accession>A0A4P6JSI8</accession>
<evidence type="ECO:0000259" key="12">
    <source>
        <dbReference type="PROSITE" id="PS50109"/>
    </source>
</evidence>
<dbReference type="Pfam" id="PF02518">
    <property type="entry name" value="HATPase_c"/>
    <property type="match status" value="1"/>
</dbReference>
<dbReference type="PROSITE" id="PS50885">
    <property type="entry name" value="HAMP"/>
    <property type="match status" value="1"/>
</dbReference>
<dbReference type="RefSeq" id="WP_129889235.1">
    <property type="nucleotide sequence ID" value="NZ_CP035758.1"/>
</dbReference>
<comment type="subcellular location">
    <subcellularLocation>
        <location evidence="2">Membrane</location>
    </subcellularLocation>
</comment>
<reference evidence="14 15" key="1">
    <citation type="submission" date="2019-01" db="EMBL/GenBank/DDBJ databases">
        <title>Ktedonosporobacter rubrisoli SCAWS-G2.</title>
        <authorList>
            <person name="Huang Y."/>
            <person name="Yan B."/>
        </authorList>
    </citation>
    <scope>NUCLEOTIDE SEQUENCE [LARGE SCALE GENOMIC DNA]</scope>
    <source>
        <strain evidence="14 15">SCAWS-G2</strain>
    </source>
</reference>
<dbReference type="InterPro" id="IPR036097">
    <property type="entry name" value="HisK_dim/P_sf"/>
</dbReference>
<organism evidence="14 15">
    <name type="scientific">Ktedonosporobacter rubrisoli</name>
    <dbReference type="NCBI Taxonomy" id="2509675"/>
    <lineage>
        <taxon>Bacteria</taxon>
        <taxon>Bacillati</taxon>
        <taxon>Chloroflexota</taxon>
        <taxon>Ktedonobacteria</taxon>
        <taxon>Ktedonobacterales</taxon>
        <taxon>Ktedonosporobacteraceae</taxon>
        <taxon>Ktedonosporobacter</taxon>
    </lineage>
</organism>
<evidence type="ECO:0000313" key="14">
    <source>
        <dbReference type="EMBL" id="QBD78182.1"/>
    </source>
</evidence>
<evidence type="ECO:0000256" key="2">
    <source>
        <dbReference type="ARBA" id="ARBA00004370"/>
    </source>
</evidence>
<dbReference type="OrthoDB" id="9786919at2"/>
<keyword evidence="8 11" id="KW-1133">Transmembrane helix</keyword>
<evidence type="ECO:0000256" key="3">
    <source>
        <dbReference type="ARBA" id="ARBA00012438"/>
    </source>
</evidence>
<protein>
    <recommendedName>
        <fullName evidence="3">histidine kinase</fullName>
        <ecNumber evidence="3">2.7.13.3</ecNumber>
    </recommendedName>
</protein>
<keyword evidence="7" id="KW-0418">Kinase</keyword>
<dbReference type="SUPFAM" id="SSF47384">
    <property type="entry name" value="Homodimeric domain of signal transducing histidine kinase"/>
    <property type="match status" value="1"/>
</dbReference>
<proteinExistence type="predicted"/>
<dbReference type="PANTHER" id="PTHR45436">
    <property type="entry name" value="SENSOR HISTIDINE KINASE YKOH"/>
    <property type="match status" value="1"/>
</dbReference>
<dbReference type="KEGG" id="kbs:EPA93_20140"/>
<evidence type="ECO:0000256" key="9">
    <source>
        <dbReference type="ARBA" id="ARBA00023012"/>
    </source>
</evidence>
<evidence type="ECO:0000256" key="6">
    <source>
        <dbReference type="ARBA" id="ARBA00022692"/>
    </source>
</evidence>